<dbReference type="RefSeq" id="WP_255910357.1">
    <property type="nucleotide sequence ID" value="NZ_JANFQO010000001.1"/>
</dbReference>
<dbReference type="Pfam" id="PF04389">
    <property type="entry name" value="Peptidase_M28"/>
    <property type="match status" value="1"/>
</dbReference>
<feature type="chain" id="PRO_5045759622" evidence="1">
    <location>
        <begin position="21"/>
        <end position="445"/>
    </location>
</feature>
<keyword evidence="1" id="KW-0732">Signal</keyword>
<evidence type="ECO:0000313" key="4">
    <source>
        <dbReference type="Proteomes" id="UP001165498"/>
    </source>
</evidence>
<dbReference type="SUPFAM" id="SSF53187">
    <property type="entry name" value="Zn-dependent exopeptidases"/>
    <property type="match status" value="1"/>
</dbReference>
<dbReference type="Gene3D" id="3.40.630.10">
    <property type="entry name" value="Zn peptidases"/>
    <property type="match status" value="1"/>
</dbReference>
<organism evidence="3 4">
    <name type="scientific">Tahibacter harae</name>
    <dbReference type="NCBI Taxonomy" id="2963937"/>
    <lineage>
        <taxon>Bacteria</taxon>
        <taxon>Pseudomonadati</taxon>
        <taxon>Pseudomonadota</taxon>
        <taxon>Gammaproteobacteria</taxon>
        <taxon>Lysobacterales</taxon>
        <taxon>Rhodanobacteraceae</taxon>
        <taxon>Tahibacter</taxon>
    </lineage>
</organism>
<name>A0ABT1QL97_9GAMM</name>
<accession>A0ABT1QL97</accession>
<keyword evidence="4" id="KW-1185">Reference proteome</keyword>
<protein>
    <submittedName>
        <fullName evidence="3">M28 family peptidase</fullName>
    </submittedName>
</protein>
<gene>
    <name evidence="3" type="ORF">NM961_01115</name>
</gene>
<sequence length="445" mass="47109">MLPALALILALPAASAPGHALVIDIRHASAAEVESYRHAPGADWWIELGDSLVVGGAAAPLRALAAEAPLRGELAEVDRRDLALRAIGCNDEEPAPGRLLARGGRWQLRLLPAGGSLPAARAGHDEWRRVQAGGQVLARQYRLDAAARAAPDPLILPVVQRVDAARWFADVSQLASWDRSSYGSSGIAAARDWLGQQFQQLGLAVSQPSFTMQGPTGTISRQNVIGRWTGTRLPDEWIIVGAHYDSRNANGNSVSNTPGAEDNASGCAGVIELARALLPFKPRRSVLFMCYAGEEQGLLGSAAHVSALSSAGDLAKVKSVVIMDMIGYSADGTLDVLYESKALYQSFLDRFAAAAATYVPALNVTLSTNPFGSDHMPYLNAGKETLLAIESDWDVYPHYHSSTDTPANMGINAQAMGGAILKTNAAMLAQLSGADDRIFADGLQP</sequence>
<dbReference type="InterPro" id="IPR045175">
    <property type="entry name" value="M28_fam"/>
</dbReference>
<evidence type="ECO:0000256" key="1">
    <source>
        <dbReference type="SAM" id="SignalP"/>
    </source>
</evidence>
<proteinExistence type="predicted"/>
<comment type="caution">
    <text evidence="3">The sequence shown here is derived from an EMBL/GenBank/DDBJ whole genome shotgun (WGS) entry which is preliminary data.</text>
</comment>
<reference evidence="3" key="1">
    <citation type="submission" date="2022-07" db="EMBL/GenBank/DDBJ databases">
        <title>Tahibacter sp., a new gammaproteobacterium isolated from the silt sample collected at pig farm.</title>
        <authorList>
            <person name="Chen H."/>
        </authorList>
    </citation>
    <scope>NUCLEOTIDE SEQUENCE</scope>
    <source>
        <strain evidence="3">P2K</strain>
    </source>
</reference>
<dbReference type="PANTHER" id="PTHR12147">
    <property type="entry name" value="METALLOPEPTIDASE M28 FAMILY MEMBER"/>
    <property type="match status" value="1"/>
</dbReference>
<feature type="signal peptide" evidence="1">
    <location>
        <begin position="1"/>
        <end position="20"/>
    </location>
</feature>
<feature type="domain" description="Peptidase M28" evidence="2">
    <location>
        <begin position="223"/>
        <end position="409"/>
    </location>
</feature>
<dbReference type="EMBL" id="JANFQO010000001">
    <property type="protein sequence ID" value="MCQ4163298.1"/>
    <property type="molecule type" value="Genomic_DNA"/>
</dbReference>
<evidence type="ECO:0000259" key="2">
    <source>
        <dbReference type="Pfam" id="PF04389"/>
    </source>
</evidence>
<evidence type="ECO:0000313" key="3">
    <source>
        <dbReference type="EMBL" id="MCQ4163298.1"/>
    </source>
</evidence>
<dbReference type="PANTHER" id="PTHR12147:SF26">
    <property type="entry name" value="PEPTIDASE M28 DOMAIN-CONTAINING PROTEIN"/>
    <property type="match status" value="1"/>
</dbReference>
<dbReference type="Proteomes" id="UP001165498">
    <property type="component" value="Unassembled WGS sequence"/>
</dbReference>
<dbReference type="InterPro" id="IPR007484">
    <property type="entry name" value="Peptidase_M28"/>
</dbReference>